<gene>
    <name evidence="3" type="ORF">WA026_008613</name>
</gene>
<dbReference type="AlphaFoldDB" id="A0AAW1UHW4"/>
<dbReference type="PANTHER" id="PTHR34761:SF1">
    <property type="entry name" value="NUCLEOLUS AND NEURAL PROGENITOR PROTEIN"/>
    <property type="match status" value="1"/>
</dbReference>
<protein>
    <recommendedName>
        <fullName evidence="2">Nucleolus and neural progenitor protein-like N-terminal domain-containing protein</fullName>
    </recommendedName>
</protein>
<accession>A0AAW1UHW4</accession>
<dbReference type="Proteomes" id="UP001431783">
    <property type="component" value="Unassembled WGS sequence"/>
</dbReference>
<proteinExistence type="predicted"/>
<evidence type="ECO:0000256" key="1">
    <source>
        <dbReference type="SAM" id="MobiDB-lite"/>
    </source>
</evidence>
<evidence type="ECO:0000313" key="4">
    <source>
        <dbReference type="Proteomes" id="UP001431783"/>
    </source>
</evidence>
<dbReference type="EMBL" id="JARQZJ010000063">
    <property type="protein sequence ID" value="KAK9880098.1"/>
    <property type="molecule type" value="Genomic_DNA"/>
</dbReference>
<reference evidence="3 4" key="1">
    <citation type="submission" date="2023-03" db="EMBL/GenBank/DDBJ databases">
        <title>Genome insight into feeding habits of ladybird beetles.</title>
        <authorList>
            <person name="Li H.-S."/>
            <person name="Huang Y.-H."/>
            <person name="Pang H."/>
        </authorList>
    </citation>
    <scope>NUCLEOTIDE SEQUENCE [LARGE SCALE GENOMIC DNA]</scope>
    <source>
        <strain evidence="3">SYSU_2023b</strain>
        <tissue evidence="3">Whole body</tissue>
    </source>
</reference>
<evidence type="ECO:0000259" key="2">
    <source>
        <dbReference type="Pfam" id="PF14780"/>
    </source>
</evidence>
<sequence length="667" mass="76604">MELWNNRILKAPPTYTCQATKDEVDINHLEAILQEGAKFYKEQYLLNLESALLARIIYRMKRKFRNSKDFRTLEKVKKDLMKFVQIDISKKLEFLLSLMPKNIFEVEVFLPTKNMLDFILIRLQGVGKILCQVVQMCKLTAWYYERRLHLGHFWRLALVAIGLMSRIHILSLNIIKFTCLLYTRLLPFSHKLKNSGREWLPKEYIFPKDLKAWLNIEWSKMEEVIEIADKDFNLALIDLVEDSDDDIQFCKEYIELDHDEDLEIITEFKRINKKIKPIEYEDSLAVLRGFSSKFIDTGEVMSLSDEKDEEEIEIHSNKNSSYTPNTQQSAETYVDDEYISVVEEVDIGELIASSDEDGVADTINSTETIIDSCKDVQDQVHNKAMPESKKDAMNDIEDKVLISSSDDELVDISSNDSVKFVEEVASPSLRQNMITSDFISFNKNDDSLIHDNKIIEEKQSGSILEITDTSKIYLDTRSNNSHLDDKDIIEISGNTSVDCTNSIVSYGKRKGTWDKGKKIRKKPKWSRATTLDVADVNVSKSGDESIDVTEHSFGTLICSTSTPAKKPKTKQMRMQEASLLSESNNDFEIANTSLRKKKVKKISNVKQTNRKRKKRLNKNNVSNIVKSNSENKINPVLNTSSNNISCSSADSINKSRRLKKKKKALKC</sequence>
<dbReference type="PANTHER" id="PTHR34761">
    <property type="entry name" value="NUCLEOLUS AND NEURAL PROGENITOR PROTEIN"/>
    <property type="match status" value="1"/>
</dbReference>
<dbReference type="Pfam" id="PF14780">
    <property type="entry name" value="NEPRO_N"/>
    <property type="match status" value="1"/>
</dbReference>
<comment type="caution">
    <text evidence="3">The sequence shown here is derived from an EMBL/GenBank/DDBJ whole genome shotgun (WGS) entry which is preliminary data.</text>
</comment>
<name>A0AAW1UHW4_9CUCU</name>
<keyword evidence="4" id="KW-1185">Reference proteome</keyword>
<feature type="domain" description="Nucleolus and neural progenitor protein-like N-terminal" evidence="2">
    <location>
        <begin position="4"/>
        <end position="185"/>
    </location>
</feature>
<dbReference type="InterPro" id="IPR052835">
    <property type="entry name" value="Nepro"/>
</dbReference>
<dbReference type="GO" id="GO:0045747">
    <property type="term" value="P:positive regulation of Notch signaling pathway"/>
    <property type="evidence" value="ECO:0007669"/>
    <property type="project" value="TreeGrafter"/>
</dbReference>
<feature type="region of interest" description="Disordered" evidence="1">
    <location>
        <begin position="615"/>
        <end position="640"/>
    </location>
</feature>
<organism evidence="3 4">
    <name type="scientific">Henosepilachna vigintioctopunctata</name>
    <dbReference type="NCBI Taxonomy" id="420089"/>
    <lineage>
        <taxon>Eukaryota</taxon>
        <taxon>Metazoa</taxon>
        <taxon>Ecdysozoa</taxon>
        <taxon>Arthropoda</taxon>
        <taxon>Hexapoda</taxon>
        <taxon>Insecta</taxon>
        <taxon>Pterygota</taxon>
        <taxon>Neoptera</taxon>
        <taxon>Endopterygota</taxon>
        <taxon>Coleoptera</taxon>
        <taxon>Polyphaga</taxon>
        <taxon>Cucujiformia</taxon>
        <taxon>Coccinelloidea</taxon>
        <taxon>Coccinellidae</taxon>
        <taxon>Epilachninae</taxon>
        <taxon>Epilachnini</taxon>
        <taxon>Henosepilachna</taxon>
    </lineage>
</organism>
<dbReference type="GO" id="GO:0005634">
    <property type="term" value="C:nucleus"/>
    <property type="evidence" value="ECO:0007669"/>
    <property type="project" value="TreeGrafter"/>
</dbReference>
<dbReference type="InterPro" id="IPR027951">
    <property type="entry name" value="Nepro_N"/>
</dbReference>
<evidence type="ECO:0000313" key="3">
    <source>
        <dbReference type="EMBL" id="KAK9880098.1"/>
    </source>
</evidence>
<feature type="compositionally biased region" description="Low complexity" evidence="1">
    <location>
        <begin position="618"/>
        <end position="640"/>
    </location>
</feature>